<dbReference type="SMART" id="SM00116">
    <property type="entry name" value="CBS"/>
    <property type="match status" value="2"/>
</dbReference>
<dbReference type="InterPro" id="IPR018490">
    <property type="entry name" value="cNMP-bd_dom_sf"/>
</dbReference>
<dbReference type="Pfam" id="PF10335">
    <property type="entry name" value="DUF294_C"/>
    <property type="match status" value="1"/>
</dbReference>
<accession>A0AAU0URW0</accession>
<dbReference type="InterPro" id="IPR000644">
    <property type="entry name" value="CBS_dom"/>
</dbReference>
<dbReference type="Gene3D" id="2.60.120.10">
    <property type="entry name" value="Jelly Rolls"/>
    <property type="match status" value="1"/>
</dbReference>
<feature type="domain" description="Cyclic nucleotide-binding" evidence="3">
    <location>
        <begin position="12"/>
        <end position="116"/>
    </location>
</feature>
<dbReference type="PANTHER" id="PTHR43080:SF2">
    <property type="entry name" value="CBS DOMAIN-CONTAINING PROTEIN"/>
    <property type="match status" value="1"/>
</dbReference>
<dbReference type="PROSITE" id="PS50042">
    <property type="entry name" value="CNMP_BINDING_3"/>
    <property type="match status" value="1"/>
</dbReference>
<evidence type="ECO:0000256" key="2">
    <source>
        <dbReference type="PROSITE-ProRule" id="PRU00703"/>
    </source>
</evidence>
<dbReference type="Pfam" id="PF03445">
    <property type="entry name" value="DUF294"/>
    <property type="match status" value="1"/>
</dbReference>
<dbReference type="InterPro" id="IPR046342">
    <property type="entry name" value="CBS_dom_sf"/>
</dbReference>
<evidence type="ECO:0000313" key="5">
    <source>
        <dbReference type="EMBL" id="WRO23560.1"/>
    </source>
</evidence>
<proteinExistence type="predicted"/>
<gene>
    <name evidence="5" type="ORF">MFMK1_003423</name>
</gene>
<dbReference type="InterPro" id="IPR014710">
    <property type="entry name" value="RmlC-like_jellyroll"/>
</dbReference>
<feature type="domain" description="CBS" evidence="4">
    <location>
        <begin position="230"/>
        <end position="286"/>
    </location>
</feature>
<sequence>MKNNRVVRSSAPFSDLDPQTFEWVIEHMEVERFKAEEYVFHHGQKSLEKLFFVVEGLAEVLVENDTGNEYVVGTRKPGDFFGETGILSQKEYAGSIKVVSSLVCMTLKNTDFEYLLANDLNFANFFSKILTQRARGLYEELYLEHSHLATGLDSRPFRKKVSELMTKEAVSCDTSHNAAEAGEIMAKHNIGSLLVLAGDKLVGIITEKDLVTKVVAADQKPRELGVSAVMDTEVVTLPPDAFFYQALLAMVRNRVKHVVVTDGEDISGVVSLRDLVKARSSGALTIVDRIETEDNLDALVAARREADHVLTALFYEKAPIPEICEVITELNDRLTRKIIVLAEKEMEQEGWGTPPVSYCHIVMGSGGRKEQLFRTDQDNGIIYADSSSKQTASLEKYFLNLGEKIVSGLERCGFSRCNGGVMANSPKWCKSVSAWKKDMDKWVLEPEGQKLRDLTIFLDFRPVYGLQDMAYELRRYIFQKFNQMPVVLKYLARDDLEHGVPISWLGNVITEKSRKHRGQLNLKTAASVHLVDCVRIFALRENIDENSTFERITQLADKGVLSSDDSEIFNTAYQSLLMLRLKGNLTKANKGLVPDNYVNPVSLSKRERTVLKDAFWAVKKLQHLTGQALQVRK</sequence>
<dbReference type="Pfam" id="PF00571">
    <property type="entry name" value="CBS"/>
    <property type="match status" value="2"/>
</dbReference>
<dbReference type="AlphaFoldDB" id="A0AAU0URW0"/>
<feature type="domain" description="CBS" evidence="4">
    <location>
        <begin position="165"/>
        <end position="224"/>
    </location>
</feature>
<evidence type="ECO:0000256" key="1">
    <source>
        <dbReference type="ARBA" id="ARBA00023122"/>
    </source>
</evidence>
<keyword evidence="1 2" id="KW-0129">CBS domain</keyword>
<dbReference type="Gene3D" id="3.10.580.10">
    <property type="entry name" value="CBS-domain"/>
    <property type="match status" value="1"/>
</dbReference>
<reference evidence="5 6" key="1">
    <citation type="submission" date="2023-04" db="EMBL/GenBank/DDBJ databases">
        <authorList>
            <person name="Hsu D."/>
        </authorList>
    </citation>
    <scope>NUCLEOTIDE SEQUENCE [LARGE SCALE GENOMIC DNA]</scope>
    <source>
        <strain evidence="5 6">MK1</strain>
    </source>
</reference>
<dbReference type="SUPFAM" id="SSF51206">
    <property type="entry name" value="cAMP-binding domain-like"/>
    <property type="match status" value="1"/>
</dbReference>
<dbReference type="SUPFAM" id="SSF54631">
    <property type="entry name" value="CBS-domain pair"/>
    <property type="match status" value="1"/>
</dbReference>
<dbReference type="InterPro" id="IPR051257">
    <property type="entry name" value="Diverse_CBS-Domain"/>
</dbReference>
<dbReference type="SMART" id="SM00100">
    <property type="entry name" value="cNMP"/>
    <property type="match status" value="1"/>
</dbReference>
<dbReference type="CDD" id="cd00038">
    <property type="entry name" value="CAP_ED"/>
    <property type="match status" value="1"/>
</dbReference>
<evidence type="ECO:0000259" key="3">
    <source>
        <dbReference type="PROSITE" id="PS50042"/>
    </source>
</evidence>
<dbReference type="Pfam" id="PF00027">
    <property type="entry name" value="cNMP_binding"/>
    <property type="match status" value="1"/>
</dbReference>
<protein>
    <submittedName>
        <fullName evidence="5">DUF294 nucleotidyltransferase-like domain-containing protein</fullName>
    </submittedName>
</protein>
<dbReference type="InterPro" id="IPR000595">
    <property type="entry name" value="cNMP-bd_dom"/>
</dbReference>
<dbReference type="InterPro" id="IPR005105">
    <property type="entry name" value="GlnD_Uridyltrans_N"/>
</dbReference>
<dbReference type="CDD" id="cd05401">
    <property type="entry name" value="NT_GlnE_GlnD_like"/>
    <property type="match status" value="1"/>
</dbReference>
<dbReference type="GO" id="GO:0008773">
    <property type="term" value="F:[protein-PII] uridylyltransferase activity"/>
    <property type="evidence" value="ECO:0007669"/>
    <property type="project" value="InterPro"/>
</dbReference>
<evidence type="ECO:0000313" key="6">
    <source>
        <dbReference type="Proteomes" id="UP001329915"/>
    </source>
</evidence>
<dbReference type="EMBL" id="CP121694">
    <property type="protein sequence ID" value="WRO23560.1"/>
    <property type="molecule type" value="Genomic_DNA"/>
</dbReference>
<dbReference type="KEGG" id="dbc:MFMK1_003423"/>
<evidence type="ECO:0000259" key="4">
    <source>
        <dbReference type="PROSITE" id="PS51371"/>
    </source>
</evidence>
<keyword evidence="6" id="KW-1185">Reference proteome</keyword>
<organism evidence="5 6">
    <name type="scientific">Metallumcola ferriviriculae</name>
    <dbReference type="NCBI Taxonomy" id="3039180"/>
    <lineage>
        <taxon>Bacteria</taxon>
        <taxon>Bacillati</taxon>
        <taxon>Bacillota</taxon>
        <taxon>Clostridia</taxon>
        <taxon>Neomoorellales</taxon>
        <taxon>Desulfitibacteraceae</taxon>
        <taxon>Metallumcola</taxon>
    </lineage>
</organism>
<dbReference type="InterPro" id="IPR018821">
    <property type="entry name" value="DUF294_put_nucleoTrafse_sb-bd"/>
</dbReference>
<dbReference type="PANTHER" id="PTHR43080">
    <property type="entry name" value="CBS DOMAIN-CONTAINING PROTEIN CBSX3, MITOCHONDRIAL"/>
    <property type="match status" value="1"/>
</dbReference>
<dbReference type="RefSeq" id="WP_366922941.1">
    <property type="nucleotide sequence ID" value="NZ_CP121694.1"/>
</dbReference>
<name>A0AAU0URW0_9FIRM</name>
<dbReference type="PROSITE" id="PS51371">
    <property type="entry name" value="CBS"/>
    <property type="match status" value="2"/>
</dbReference>
<dbReference type="Proteomes" id="UP001329915">
    <property type="component" value="Chromosome"/>
</dbReference>